<dbReference type="InterPro" id="IPR057666">
    <property type="entry name" value="DrpA_SLOG"/>
</dbReference>
<organism evidence="4 5">
    <name type="scientific">Haliangium ochraceum (strain DSM 14365 / JCM 11303 / SMP-2)</name>
    <dbReference type="NCBI Taxonomy" id="502025"/>
    <lineage>
        <taxon>Bacteria</taxon>
        <taxon>Pseudomonadati</taxon>
        <taxon>Myxococcota</taxon>
        <taxon>Polyangia</taxon>
        <taxon>Haliangiales</taxon>
        <taxon>Kofleriaceae</taxon>
        <taxon>Haliangium</taxon>
    </lineage>
</organism>
<protein>
    <submittedName>
        <fullName evidence="4">SMF family protein</fullName>
    </submittedName>
</protein>
<dbReference type="PANTHER" id="PTHR43022:SF1">
    <property type="entry name" value="PROTEIN SMF"/>
    <property type="match status" value="1"/>
</dbReference>
<dbReference type="Gene3D" id="1.10.10.10">
    <property type="entry name" value="Winged helix-like DNA-binding domain superfamily/Winged helix DNA-binding domain"/>
    <property type="match status" value="1"/>
</dbReference>
<dbReference type="InterPro" id="IPR036388">
    <property type="entry name" value="WH-like_DNA-bd_sf"/>
</dbReference>
<evidence type="ECO:0000313" key="4">
    <source>
        <dbReference type="EMBL" id="ACY17126.1"/>
    </source>
</evidence>
<dbReference type="OrthoDB" id="9785707at2"/>
<dbReference type="EMBL" id="CP001804">
    <property type="protein sequence ID" value="ACY17126.1"/>
    <property type="molecule type" value="Genomic_DNA"/>
</dbReference>
<feature type="domain" description="DprA winged helix" evidence="3">
    <location>
        <begin position="223"/>
        <end position="283"/>
    </location>
</feature>
<dbReference type="GO" id="GO:0009294">
    <property type="term" value="P:DNA-mediated transformation"/>
    <property type="evidence" value="ECO:0007669"/>
    <property type="project" value="InterPro"/>
</dbReference>
<dbReference type="STRING" id="502025.Hoch_4635"/>
<comment type="similarity">
    <text evidence="1">Belongs to the DprA/Smf family.</text>
</comment>
<dbReference type="Pfam" id="PF17782">
    <property type="entry name" value="WHD_DprA"/>
    <property type="match status" value="1"/>
</dbReference>
<evidence type="ECO:0000259" key="2">
    <source>
        <dbReference type="Pfam" id="PF02481"/>
    </source>
</evidence>
<dbReference type="KEGG" id="hoh:Hoch_4635"/>
<dbReference type="InterPro" id="IPR041614">
    <property type="entry name" value="DprA_WH"/>
</dbReference>
<dbReference type="RefSeq" id="WP_012829724.1">
    <property type="nucleotide sequence ID" value="NC_013440.1"/>
</dbReference>
<dbReference type="Proteomes" id="UP000001880">
    <property type="component" value="Chromosome"/>
</dbReference>
<evidence type="ECO:0000256" key="1">
    <source>
        <dbReference type="ARBA" id="ARBA00006525"/>
    </source>
</evidence>
<dbReference type="InterPro" id="IPR003488">
    <property type="entry name" value="DprA"/>
</dbReference>
<gene>
    <name evidence="4" type="ordered locus">Hoch_4635</name>
</gene>
<evidence type="ECO:0000259" key="3">
    <source>
        <dbReference type="Pfam" id="PF17782"/>
    </source>
</evidence>
<reference evidence="4 5" key="1">
    <citation type="journal article" date="2010" name="Stand. Genomic Sci.">
        <title>Complete genome sequence of Haliangium ochraceum type strain (SMP-2).</title>
        <authorList>
            <consortium name="US DOE Joint Genome Institute (JGI-PGF)"/>
            <person name="Ivanova N."/>
            <person name="Daum C."/>
            <person name="Lang E."/>
            <person name="Abt B."/>
            <person name="Kopitz M."/>
            <person name="Saunders E."/>
            <person name="Lapidus A."/>
            <person name="Lucas S."/>
            <person name="Glavina Del Rio T."/>
            <person name="Nolan M."/>
            <person name="Tice H."/>
            <person name="Copeland A."/>
            <person name="Cheng J.F."/>
            <person name="Chen F."/>
            <person name="Bruce D."/>
            <person name="Goodwin L."/>
            <person name="Pitluck S."/>
            <person name="Mavromatis K."/>
            <person name="Pati A."/>
            <person name="Mikhailova N."/>
            <person name="Chen A."/>
            <person name="Palaniappan K."/>
            <person name="Land M."/>
            <person name="Hauser L."/>
            <person name="Chang Y.J."/>
            <person name="Jeffries C.D."/>
            <person name="Detter J.C."/>
            <person name="Brettin T."/>
            <person name="Rohde M."/>
            <person name="Goker M."/>
            <person name="Bristow J."/>
            <person name="Markowitz V."/>
            <person name="Eisen J.A."/>
            <person name="Hugenholtz P."/>
            <person name="Kyrpides N.C."/>
            <person name="Klenk H.P."/>
        </authorList>
    </citation>
    <scope>NUCLEOTIDE SEQUENCE [LARGE SCALE GENOMIC DNA]</scope>
    <source>
        <strain evidence="5">DSM 14365 / CIP 107738 / JCM 11303 / AJ 13395 / SMP-2</strain>
    </source>
</reference>
<keyword evidence="5" id="KW-1185">Reference proteome</keyword>
<dbReference type="eggNOG" id="COG0758">
    <property type="taxonomic scope" value="Bacteria"/>
</dbReference>
<dbReference type="AlphaFoldDB" id="D0LR98"/>
<dbReference type="SUPFAM" id="SSF102405">
    <property type="entry name" value="MCP/YpsA-like"/>
    <property type="match status" value="1"/>
</dbReference>
<evidence type="ECO:0000313" key="5">
    <source>
        <dbReference type="Proteomes" id="UP000001880"/>
    </source>
</evidence>
<dbReference type="Pfam" id="PF02481">
    <property type="entry name" value="DNA_processg_A"/>
    <property type="match status" value="1"/>
</dbReference>
<feature type="domain" description="Smf/DprA SLOG" evidence="2">
    <location>
        <begin position="9"/>
        <end position="216"/>
    </location>
</feature>
<proteinExistence type="inferred from homology"/>
<dbReference type="HOGENOM" id="CLU_029601_1_1_7"/>
<sequence length="297" mass="30249">MSQPLATLRPDDAAYPERLHALPPERPTLQVRGAIAPWARAARSIAVVGLRAATARDVERARGFGRDIAASGAAVISGGALGVDAAAHRGALEVAAQPGAGVTAVVLGCGIDVVYPARHRALYHEVCASGGALISEFPEAAPPRPGHFVRRNTTIAALADAVLVVAAGARSGSLHTARAARKLGRLVAAVPGTPGCERLLADGAVAVREPNHLWDALAGRVRAPEVALPSPGSDAALVLAALDARRGLDPDQLAERAGLSARACARALIGLELCGLAVAMPGQSYARSTLADELIAP</sequence>
<dbReference type="PANTHER" id="PTHR43022">
    <property type="entry name" value="PROTEIN SMF"/>
    <property type="match status" value="1"/>
</dbReference>
<dbReference type="Gene3D" id="3.40.50.450">
    <property type="match status" value="1"/>
</dbReference>
<name>D0LR98_HALO1</name>
<accession>D0LR98</accession>